<proteinExistence type="predicted"/>
<dbReference type="Proteomes" id="UP000828390">
    <property type="component" value="Unassembled WGS sequence"/>
</dbReference>
<feature type="signal peptide" evidence="2">
    <location>
        <begin position="1"/>
        <end position="18"/>
    </location>
</feature>
<feature type="compositionally biased region" description="Low complexity" evidence="1">
    <location>
        <begin position="326"/>
        <end position="351"/>
    </location>
</feature>
<feature type="region of interest" description="Disordered" evidence="1">
    <location>
        <begin position="27"/>
        <end position="46"/>
    </location>
</feature>
<feature type="region of interest" description="Disordered" evidence="1">
    <location>
        <begin position="310"/>
        <end position="377"/>
    </location>
</feature>
<feature type="region of interest" description="Disordered" evidence="1">
    <location>
        <begin position="395"/>
        <end position="420"/>
    </location>
</feature>
<evidence type="ECO:0000256" key="2">
    <source>
        <dbReference type="SAM" id="SignalP"/>
    </source>
</evidence>
<gene>
    <name evidence="3" type="ORF">DPMN_124373</name>
</gene>
<keyword evidence="4" id="KW-1185">Reference proteome</keyword>
<dbReference type="AlphaFoldDB" id="A0A9D4JTS6"/>
<dbReference type="EMBL" id="JAIWYP010000005">
    <property type="protein sequence ID" value="KAH3822589.1"/>
    <property type="molecule type" value="Genomic_DNA"/>
</dbReference>
<comment type="caution">
    <text evidence="3">The sequence shown here is derived from an EMBL/GenBank/DDBJ whole genome shotgun (WGS) entry which is preliminary data.</text>
</comment>
<evidence type="ECO:0000256" key="1">
    <source>
        <dbReference type="SAM" id="MobiDB-lite"/>
    </source>
</evidence>
<evidence type="ECO:0000313" key="3">
    <source>
        <dbReference type="EMBL" id="KAH3822589.1"/>
    </source>
</evidence>
<organism evidence="3 4">
    <name type="scientific">Dreissena polymorpha</name>
    <name type="common">Zebra mussel</name>
    <name type="synonym">Mytilus polymorpha</name>
    <dbReference type="NCBI Taxonomy" id="45954"/>
    <lineage>
        <taxon>Eukaryota</taxon>
        <taxon>Metazoa</taxon>
        <taxon>Spiralia</taxon>
        <taxon>Lophotrochozoa</taxon>
        <taxon>Mollusca</taxon>
        <taxon>Bivalvia</taxon>
        <taxon>Autobranchia</taxon>
        <taxon>Heteroconchia</taxon>
        <taxon>Euheterodonta</taxon>
        <taxon>Imparidentia</taxon>
        <taxon>Neoheterodontei</taxon>
        <taxon>Myida</taxon>
        <taxon>Dreissenoidea</taxon>
        <taxon>Dreissenidae</taxon>
        <taxon>Dreissena</taxon>
    </lineage>
</organism>
<feature type="compositionally biased region" description="Low complexity" evidence="1">
    <location>
        <begin position="358"/>
        <end position="377"/>
    </location>
</feature>
<keyword evidence="2" id="KW-0732">Signal</keyword>
<feature type="compositionally biased region" description="Low complexity" evidence="1">
    <location>
        <begin position="395"/>
        <end position="406"/>
    </location>
</feature>
<evidence type="ECO:0000313" key="4">
    <source>
        <dbReference type="Proteomes" id="UP000828390"/>
    </source>
</evidence>
<feature type="compositionally biased region" description="Polar residues" evidence="1">
    <location>
        <begin position="114"/>
        <end position="124"/>
    </location>
</feature>
<feature type="region of interest" description="Disordered" evidence="1">
    <location>
        <begin position="82"/>
        <end position="138"/>
    </location>
</feature>
<reference evidence="3" key="2">
    <citation type="submission" date="2020-11" db="EMBL/GenBank/DDBJ databases">
        <authorList>
            <person name="McCartney M.A."/>
            <person name="Auch B."/>
            <person name="Kono T."/>
            <person name="Mallez S."/>
            <person name="Becker A."/>
            <person name="Gohl D.M."/>
            <person name="Silverstein K.A.T."/>
            <person name="Koren S."/>
            <person name="Bechman K.B."/>
            <person name="Herman A."/>
            <person name="Abrahante J.E."/>
            <person name="Garbe J."/>
        </authorList>
    </citation>
    <scope>NUCLEOTIDE SEQUENCE</scope>
    <source>
        <strain evidence="3">Duluth1</strain>
        <tissue evidence="3">Whole animal</tissue>
    </source>
</reference>
<name>A0A9D4JTS6_DREPO</name>
<feature type="chain" id="PRO_5038714535" evidence="2">
    <location>
        <begin position="19"/>
        <end position="493"/>
    </location>
</feature>
<protein>
    <submittedName>
        <fullName evidence="3">Uncharacterized protein</fullName>
    </submittedName>
</protein>
<reference evidence="3" key="1">
    <citation type="journal article" date="2019" name="bioRxiv">
        <title>The Genome of the Zebra Mussel, Dreissena polymorpha: A Resource for Invasive Species Research.</title>
        <authorList>
            <person name="McCartney M.A."/>
            <person name="Auch B."/>
            <person name="Kono T."/>
            <person name="Mallez S."/>
            <person name="Zhang Y."/>
            <person name="Obille A."/>
            <person name="Becker A."/>
            <person name="Abrahante J.E."/>
            <person name="Garbe J."/>
            <person name="Badalamenti J.P."/>
            <person name="Herman A."/>
            <person name="Mangelson H."/>
            <person name="Liachko I."/>
            <person name="Sullivan S."/>
            <person name="Sone E.D."/>
            <person name="Koren S."/>
            <person name="Silverstein K.A.T."/>
            <person name="Beckman K.B."/>
            <person name="Gohl D.M."/>
        </authorList>
    </citation>
    <scope>NUCLEOTIDE SEQUENCE</scope>
    <source>
        <strain evidence="3">Duluth1</strain>
        <tissue evidence="3">Whole animal</tissue>
    </source>
</reference>
<feature type="compositionally biased region" description="Polar residues" evidence="1">
    <location>
        <begin position="27"/>
        <end position="45"/>
    </location>
</feature>
<sequence length="493" mass="53314">MNWVLLWVIWLPLASLDAYGLLQHSDSASKKSQPSHQVTRNQTDANIHEVVSKSTVSDLGAEPTLDAPAHLAEAIAFLSSRAKHPGGTGSKQPAAKVDNSSDPQNILPPDTPHKQTISTPNESPSAVKDASPMRSPLGLDKAHQNAHISHMALGIDVNEILRNQQAPRVAALETQGSQSGNTHPTMAEQFRGRHNVGNVGGSAQAALQNLLISTFGSGGNAQFPFQNFPGSMTQNMLLPNPQPQSQNQDSKPKFVVVKSPTGGFQLVDINQIAKTQTSSQETAVQQPSIYLNQPLLNPVQRVVHHQSVENTAAPRVRPPPPPTEPTPATLPSTTMAPATTSPTTTTSTTTTPVPPTPMATFPTTTITTTTTPMPTTSRMTTMAVPALTTPTIKRTTRVTTTAEPTESPNSESGHSTPGIGEFVPRGFRQTFFRKELQKQDLEITKLKLEIRQMREKIGQMPEYEMEGGPAENQPPDFKRMMFGNRMMHPFMAA</sequence>
<feature type="compositionally biased region" description="Pro residues" evidence="1">
    <location>
        <begin position="316"/>
        <end position="325"/>
    </location>
</feature>
<accession>A0A9D4JTS6</accession>